<dbReference type="RefSeq" id="WP_207677914.1">
    <property type="nucleotide sequence ID" value="NZ_CP061800.1"/>
</dbReference>
<evidence type="ECO:0000259" key="13">
    <source>
        <dbReference type="Pfam" id="PF00593"/>
    </source>
</evidence>
<dbReference type="GO" id="GO:0009279">
    <property type="term" value="C:cell outer membrane"/>
    <property type="evidence" value="ECO:0007669"/>
    <property type="project" value="UniProtKB-SubCell"/>
</dbReference>
<comment type="similarity">
    <text evidence="10 11">Belongs to the TonB-dependent receptor family.</text>
</comment>
<keyword evidence="4 10" id="KW-0812">Transmembrane</keyword>
<keyword evidence="2 10" id="KW-0813">Transport</keyword>
<dbReference type="Gene3D" id="2.170.130.10">
    <property type="entry name" value="TonB-dependent receptor, plug domain"/>
    <property type="match status" value="1"/>
</dbReference>
<evidence type="ECO:0000313" key="15">
    <source>
        <dbReference type="EMBL" id="QTA89153.1"/>
    </source>
</evidence>
<evidence type="ECO:0000256" key="1">
    <source>
        <dbReference type="ARBA" id="ARBA00004571"/>
    </source>
</evidence>
<dbReference type="GO" id="GO:0044718">
    <property type="term" value="P:siderophore transmembrane transport"/>
    <property type="evidence" value="ECO:0007669"/>
    <property type="project" value="TreeGrafter"/>
</dbReference>
<evidence type="ECO:0000256" key="11">
    <source>
        <dbReference type="RuleBase" id="RU003357"/>
    </source>
</evidence>
<dbReference type="InterPro" id="IPR039426">
    <property type="entry name" value="TonB-dep_rcpt-like"/>
</dbReference>
<evidence type="ECO:0000256" key="8">
    <source>
        <dbReference type="ARBA" id="ARBA00023170"/>
    </source>
</evidence>
<dbReference type="PANTHER" id="PTHR30069">
    <property type="entry name" value="TONB-DEPENDENT OUTER MEMBRANE RECEPTOR"/>
    <property type="match status" value="1"/>
</dbReference>
<dbReference type="EMBL" id="CP061800">
    <property type="protein sequence ID" value="QTA89153.1"/>
    <property type="molecule type" value="Genomic_DNA"/>
</dbReference>
<feature type="domain" description="TonB-dependent receptor plug" evidence="14">
    <location>
        <begin position="60"/>
        <end position="170"/>
    </location>
</feature>
<evidence type="ECO:0000256" key="7">
    <source>
        <dbReference type="ARBA" id="ARBA00023136"/>
    </source>
</evidence>
<evidence type="ECO:0000256" key="9">
    <source>
        <dbReference type="ARBA" id="ARBA00023237"/>
    </source>
</evidence>
<evidence type="ECO:0000313" key="16">
    <source>
        <dbReference type="Proteomes" id="UP000663722"/>
    </source>
</evidence>
<keyword evidence="8 15" id="KW-0675">Receptor</keyword>
<dbReference type="Pfam" id="PF00593">
    <property type="entry name" value="TonB_dep_Rec_b-barrel"/>
    <property type="match status" value="1"/>
</dbReference>
<organism evidence="15 16">
    <name type="scientific">Desulfonema magnum</name>
    <dbReference type="NCBI Taxonomy" id="45655"/>
    <lineage>
        <taxon>Bacteria</taxon>
        <taxon>Pseudomonadati</taxon>
        <taxon>Thermodesulfobacteriota</taxon>
        <taxon>Desulfobacteria</taxon>
        <taxon>Desulfobacterales</taxon>
        <taxon>Desulfococcaceae</taxon>
        <taxon>Desulfonema</taxon>
    </lineage>
</organism>
<keyword evidence="5 12" id="KW-0732">Signal</keyword>
<protein>
    <submittedName>
        <fullName evidence="15">TonB-dependent receptor domain-containing protein</fullName>
    </submittedName>
</protein>
<dbReference type="CDD" id="cd01347">
    <property type="entry name" value="ligand_gated_channel"/>
    <property type="match status" value="1"/>
</dbReference>
<keyword evidence="9 10" id="KW-0998">Cell outer membrane</keyword>
<sequence>MKSLGILKKLSVLTVLAVLILSFQVVAEEQELKTEELIKMSLEELLDTDVSVATKTKMTAQEAPSIVSVISGEEIRNMGARDIIDVLRTVPGFDISHRIVYPDHKVNIRGMGSSSMNDKIKLMINGHSMQAQYGSAYLHFNTLPLDNIKKIEIIRGPGSALYGTGAFLGVINVITKQGGDDPSEISVQGGTFETIKPYGEFSYKKDNVKAYLYADYHTTDGYDGIIESDAATDSPIFAPSASREMTSGKEYYTFQTNISYDEFYFSGFFQKLDFENPVGLANALTDEGELDSLYAYGELGYRMTLADKGHLLFRAFYDYAHYEAYFEVFPEETAEMEIHTGFPPGEGIHAGPHSDMSVRGGEISGDYELYPGIQLTAGTSYEYSDMFQVRHYANYNDTGSPLELNGIPYSDFPYKYFPGGKTDISDVANWAEDAERNVVAVYGQGIFDIKALLSLEKGVENLSFTAGLRYDDYDDVGSSTTPRFGLVYAPTEKIWLKGLYGKAFRAPGFLELYTKNNPGGVGNKDAEPEKITTLEGQIGCDFAKNIRGSLTFFSVESNDLIQYAEGVYENVGNMEAIGVEADFKMAFDKYKYAYCNFTWQDVKNTRHEIIEGTTQTQGDFYPGGTPEFYGNIGLNYDLSEYMITNISLNYIGKRKRSEEKMWDGEKLVFIDNREATDSCTLFNASLTFRNFIKGIELQVSGFNLFNEDYRYPDMSTAIQNDMPRPGRTFMTRVSYSF</sequence>
<dbReference type="PANTHER" id="PTHR30069:SF29">
    <property type="entry name" value="HEMOGLOBIN AND HEMOGLOBIN-HAPTOGLOBIN-BINDING PROTEIN 1-RELATED"/>
    <property type="match status" value="1"/>
</dbReference>
<dbReference type="PROSITE" id="PS52016">
    <property type="entry name" value="TONB_DEPENDENT_REC_3"/>
    <property type="match status" value="1"/>
</dbReference>
<dbReference type="Pfam" id="PF07715">
    <property type="entry name" value="Plug"/>
    <property type="match status" value="1"/>
</dbReference>
<feature type="signal peptide" evidence="12">
    <location>
        <begin position="1"/>
        <end position="27"/>
    </location>
</feature>
<gene>
    <name evidence="15" type="ORF">dnm_052020</name>
</gene>
<feature type="domain" description="TonB-dependent receptor-like beta-barrel" evidence="13">
    <location>
        <begin position="249"/>
        <end position="704"/>
    </location>
</feature>
<dbReference type="Proteomes" id="UP000663722">
    <property type="component" value="Chromosome"/>
</dbReference>
<keyword evidence="6 11" id="KW-0798">TonB box</keyword>
<evidence type="ECO:0000259" key="14">
    <source>
        <dbReference type="Pfam" id="PF07715"/>
    </source>
</evidence>
<dbReference type="AlphaFoldDB" id="A0A975BPA5"/>
<evidence type="ECO:0000256" key="6">
    <source>
        <dbReference type="ARBA" id="ARBA00023077"/>
    </source>
</evidence>
<name>A0A975BPA5_9BACT</name>
<evidence type="ECO:0000256" key="5">
    <source>
        <dbReference type="ARBA" id="ARBA00022729"/>
    </source>
</evidence>
<dbReference type="KEGG" id="dmm:dnm_052020"/>
<comment type="subcellular location">
    <subcellularLocation>
        <location evidence="1 10">Cell outer membrane</location>
        <topology evidence="1 10">Multi-pass membrane protein</topology>
    </subcellularLocation>
</comment>
<evidence type="ECO:0000256" key="4">
    <source>
        <dbReference type="ARBA" id="ARBA00022692"/>
    </source>
</evidence>
<dbReference type="InterPro" id="IPR037066">
    <property type="entry name" value="Plug_dom_sf"/>
</dbReference>
<keyword evidence="7 10" id="KW-0472">Membrane</keyword>
<evidence type="ECO:0000256" key="12">
    <source>
        <dbReference type="SAM" id="SignalP"/>
    </source>
</evidence>
<dbReference type="GO" id="GO:0015344">
    <property type="term" value="F:siderophore uptake transmembrane transporter activity"/>
    <property type="evidence" value="ECO:0007669"/>
    <property type="project" value="TreeGrafter"/>
</dbReference>
<dbReference type="InterPro" id="IPR036942">
    <property type="entry name" value="Beta-barrel_TonB_sf"/>
</dbReference>
<proteinExistence type="inferred from homology"/>
<reference evidence="15" key="1">
    <citation type="journal article" date="2021" name="Microb. Physiol.">
        <title>Proteogenomic Insights into the Physiology of Marine, Sulfate-Reducing, Filamentous Desulfonema limicola and Desulfonema magnum.</title>
        <authorList>
            <person name="Schnaars V."/>
            <person name="Wohlbrand L."/>
            <person name="Scheve S."/>
            <person name="Hinrichs C."/>
            <person name="Reinhardt R."/>
            <person name="Rabus R."/>
        </authorList>
    </citation>
    <scope>NUCLEOTIDE SEQUENCE</scope>
    <source>
        <strain evidence="15">4be13</strain>
    </source>
</reference>
<evidence type="ECO:0000256" key="10">
    <source>
        <dbReference type="PROSITE-ProRule" id="PRU01360"/>
    </source>
</evidence>
<keyword evidence="3 10" id="KW-1134">Transmembrane beta strand</keyword>
<accession>A0A975BPA5</accession>
<evidence type="ECO:0000256" key="3">
    <source>
        <dbReference type="ARBA" id="ARBA00022452"/>
    </source>
</evidence>
<keyword evidence="16" id="KW-1185">Reference proteome</keyword>
<dbReference type="InterPro" id="IPR000531">
    <property type="entry name" value="Beta-barrel_TonB"/>
</dbReference>
<dbReference type="SUPFAM" id="SSF56935">
    <property type="entry name" value="Porins"/>
    <property type="match status" value="1"/>
</dbReference>
<dbReference type="Gene3D" id="2.40.170.20">
    <property type="entry name" value="TonB-dependent receptor, beta-barrel domain"/>
    <property type="match status" value="1"/>
</dbReference>
<dbReference type="InterPro" id="IPR012910">
    <property type="entry name" value="Plug_dom"/>
</dbReference>
<evidence type="ECO:0000256" key="2">
    <source>
        <dbReference type="ARBA" id="ARBA00022448"/>
    </source>
</evidence>
<feature type="chain" id="PRO_5037064012" evidence="12">
    <location>
        <begin position="28"/>
        <end position="737"/>
    </location>
</feature>